<keyword evidence="1" id="KW-0472">Membrane</keyword>
<protein>
    <recommendedName>
        <fullName evidence="4">DUF1269 domain-containing protein</fullName>
    </recommendedName>
</protein>
<keyword evidence="1" id="KW-1133">Transmembrane helix</keyword>
<reference evidence="2 3" key="1">
    <citation type="journal article" date="2019" name="Int. J. Syst. Evol. Microbiol.">
        <title>The Global Catalogue of Microorganisms (GCM) 10K type strain sequencing project: providing services to taxonomists for standard genome sequencing and annotation.</title>
        <authorList>
            <consortium name="The Broad Institute Genomics Platform"/>
            <consortium name="The Broad Institute Genome Sequencing Center for Infectious Disease"/>
            <person name="Wu L."/>
            <person name="Ma J."/>
        </authorList>
    </citation>
    <scope>NUCLEOTIDE SEQUENCE [LARGE SCALE GENOMIC DNA]</scope>
    <source>
        <strain evidence="2 3">JCM 16242</strain>
    </source>
</reference>
<dbReference type="Proteomes" id="UP001500657">
    <property type="component" value="Unassembled WGS sequence"/>
</dbReference>
<gene>
    <name evidence="2" type="ORF">GCM10009126_08600</name>
</gene>
<dbReference type="InterPro" id="IPR052948">
    <property type="entry name" value="Low_temp-induced_all0457"/>
</dbReference>
<comment type="caution">
    <text evidence="2">The sequence shown here is derived from an EMBL/GenBank/DDBJ whole genome shotgun (WGS) entry which is preliminary data.</text>
</comment>
<evidence type="ECO:0000256" key="1">
    <source>
        <dbReference type="SAM" id="Phobius"/>
    </source>
</evidence>
<sequence>MKTRHVFTTPDVRAAEEAVNALRRAGIPKDDISLIASDSIEKEAIPDDHQETSGDFAGGGMKGLAAGGASGLLAGIVAVTIAPIGLTLAGVAAMTLVGAAVGGWAGMLTGTEEPDTVRRTFEDEIAAGHVLVVVDGEEDMLARADAALLATAATPLPFDKPTSMT</sequence>
<proteinExistence type="predicted"/>
<feature type="transmembrane region" description="Helical" evidence="1">
    <location>
        <begin position="88"/>
        <end position="109"/>
    </location>
</feature>
<evidence type="ECO:0008006" key="4">
    <source>
        <dbReference type="Google" id="ProtNLM"/>
    </source>
</evidence>
<accession>A0ABN0UBU3</accession>
<dbReference type="EMBL" id="BAAAFO010000001">
    <property type="protein sequence ID" value="GAA0245214.1"/>
    <property type="molecule type" value="Genomic_DNA"/>
</dbReference>
<evidence type="ECO:0000313" key="2">
    <source>
        <dbReference type="EMBL" id="GAA0245214.1"/>
    </source>
</evidence>
<name>A0ABN0UBU3_9GAMM</name>
<dbReference type="RefSeq" id="WP_343880505.1">
    <property type="nucleotide sequence ID" value="NZ_BAAAFO010000001.1"/>
</dbReference>
<keyword evidence="1" id="KW-0812">Transmembrane</keyword>
<keyword evidence="3" id="KW-1185">Reference proteome</keyword>
<evidence type="ECO:0000313" key="3">
    <source>
        <dbReference type="Proteomes" id="UP001500657"/>
    </source>
</evidence>
<organism evidence="2 3">
    <name type="scientific">Rhodanobacter caeni</name>
    <dbReference type="NCBI Taxonomy" id="657654"/>
    <lineage>
        <taxon>Bacteria</taxon>
        <taxon>Pseudomonadati</taxon>
        <taxon>Pseudomonadota</taxon>
        <taxon>Gammaproteobacteria</taxon>
        <taxon>Lysobacterales</taxon>
        <taxon>Rhodanobacteraceae</taxon>
        <taxon>Rhodanobacter</taxon>
    </lineage>
</organism>
<dbReference type="PANTHER" id="PTHR36109">
    <property type="entry name" value="MEMBRANE PROTEIN-RELATED"/>
    <property type="match status" value="1"/>
</dbReference>
<feature type="transmembrane region" description="Helical" evidence="1">
    <location>
        <begin position="63"/>
        <end position="82"/>
    </location>
</feature>
<dbReference type="PANTHER" id="PTHR36109:SF2">
    <property type="entry name" value="MEMBRANE PROTEIN"/>
    <property type="match status" value="1"/>
</dbReference>